<organism evidence="2 3">
    <name type="scientific">Lophiostoma macrostomum CBS 122681</name>
    <dbReference type="NCBI Taxonomy" id="1314788"/>
    <lineage>
        <taxon>Eukaryota</taxon>
        <taxon>Fungi</taxon>
        <taxon>Dikarya</taxon>
        <taxon>Ascomycota</taxon>
        <taxon>Pezizomycotina</taxon>
        <taxon>Dothideomycetes</taxon>
        <taxon>Pleosporomycetidae</taxon>
        <taxon>Pleosporales</taxon>
        <taxon>Lophiostomataceae</taxon>
        <taxon>Lophiostoma</taxon>
    </lineage>
</organism>
<dbReference type="Proteomes" id="UP000799324">
    <property type="component" value="Unassembled WGS sequence"/>
</dbReference>
<evidence type="ECO:0000256" key="1">
    <source>
        <dbReference type="SAM" id="MobiDB-lite"/>
    </source>
</evidence>
<proteinExistence type="predicted"/>
<name>A0A6A6TBE9_9PLEO</name>
<dbReference type="AlphaFoldDB" id="A0A6A6TBE9"/>
<reference evidence="2" key="1">
    <citation type="journal article" date="2020" name="Stud. Mycol.">
        <title>101 Dothideomycetes genomes: a test case for predicting lifestyles and emergence of pathogens.</title>
        <authorList>
            <person name="Haridas S."/>
            <person name="Albert R."/>
            <person name="Binder M."/>
            <person name="Bloem J."/>
            <person name="Labutti K."/>
            <person name="Salamov A."/>
            <person name="Andreopoulos B."/>
            <person name="Baker S."/>
            <person name="Barry K."/>
            <person name="Bills G."/>
            <person name="Bluhm B."/>
            <person name="Cannon C."/>
            <person name="Castanera R."/>
            <person name="Culley D."/>
            <person name="Daum C."/>
            <person name="Ezra D."/>
            <person name="Gonzalez J."/>
            <person name="Henrissat B."/>
            <person name="Kuo A."/>
            <person name="Liang C."/>
            <person name="Lipzen A."/>
            <person name="Lutzoni F."/>
            <person name="Magnuson J."/>
            <person name="Mondo S."/>
            <person name="Nolan M."/>
            <person name="Ohm R."/>
            <person name="Pangilinan J."/>
            <person name="Park H.-J."/>
            <person name="Ramirez L."/>
            <person name="Alfaro M."/>
            <person name="Sun H."/>
            <person name="Tritt A."/>
            <person name="Yoshinaga Y."/>
            <person name="Zwiers L.-H."/>
            <person name="Turgeon B."/>
            <person name="Goodwin S."/>
            <person name="Spatafora J."/>
            <person name="Crous P."/>
            <person name="Grigoriev I."/>
        </authorList>
    </citation>
    <scope>NUCLEOTIDE SEQUENCE</scope>
    <source>
        <strain evidence="2">CBS 122681</strain>
    </source>
</reference>
<accession>A0A6A6TBE9</accession>
<protein>
    <submittedName>
        <fullName evidence="2">Uncharacterized protein</fullName>
    </submittedName>
</protein>
<gene>
    <name evidence="2" type="ORF">K491DRAFT_715172</name>
</gene>
<feature type="region of interest" description="Disordered" evidence="1">
    <location>
        <begin position="49"/>
        <end position="88"/>
    </location>
</feature>
<feature type="compositionally biased region" description="Polar residues" evidence="1">
    <location>
        <begin position="8"/>
        <end position="23"/>
    </location>
</feature>
<feature type="compositionally biased region" description="Basic and acidic residues" evidence="1">
    <location>
        <begin position="64"/>
        <end position="74"/>
    </location>
</feature>
<dbReference type="EMBL" id="MU004334">
    <property type="protein sequence ID" value="KAF2656581.1"/>
    <property type="molecule type" value="Genomic_DNA"/>
</dbReference>
<feature type="region of interest" description="Disordered" evidence="1">
    <location>
        <begin position="1"/>
        <end position="31"/>
    </location>
</feature>
<evidence type="ECO:0000313" key="3">
    <source>
        <dbReference type="Proteomes" id="UP000799324"/>
    </source>
</evidence>
<sequence>MDSIPEHTFNSLNTSDPSCQTPEPSFDHLPSTITMSTEDAKAKLEAQQARFKELQTQKAASLKANHDESLRDSQRTPSSPSTEAKLAKVRAKIETKLRAE</sequence>
<keyword evidence="3" id="KW-1185">Reference proteome</keyword>
<evidence type="ECO:0000313" key="2">
    <source>
        <dbReference type="EMBL" id="KAF2656581.1"/>
    </source>
</evidence>